<evidence type="ECO:0000313" key="3">
    <source>
        <dbReference type="Proteomes" id="UP000246115"/>
    </source>
</evidence>
<organism evidence="1 3">
    <name type="scientific">Streptococcus chenjunshii</name>
    <dbReference type="NCBI Taxonomy" id="2173853"/>
    <lineage>
        <taxon>Bacteria</taxon>
        <taxon>Bacillati</taxon>
        <taxon>Bacillota</taxon>
        <taxon>Bacilli</taxon>
        <taxon>Lactobacillales</taxon>
        <taxon>Streptococcaceae</taxon>
        <taxon>Streptococcus</taxon>
    </lineage>
</organism>
<dbReference type="Proteomes" id="UP000246115">
    <property type="component" value="Chromosome"/>
</dbReference>
<evidence type="ECO:0000313" key="4">
    <source>
        <dbReference type="Proteomes" id="UP000264056"/>
    </source>
</evidence>
<gene>
    <name evidence="1" type="ORF">DDV21_002255</name>
    <name evidence="2" type="ORF">DDV22_01515</name>
</gene>
<dbReference type="Proteomes" id="UP000264056">
    <property type="component" value="Unassembled WGS sequence"/>
</dbReference>
<evidence type="ECO:0000313" key="2">
    <source>
        <dbReference type="EMBL" id="RFU51779.1"/>
    </source>
</evidence>
<protein>
    <submittedName>
        <fullName evidence="1">Uncharacterized protein</fullName>
    </submittedName>
</protein>
<name>A0A346NAD2_9STRE</name>
<dbReference type="AlphaFoldDB" id="A0A346NAD2"/>
<proteinExistence type="predicted"/>
<reference evidence="2 4" key="1">
    <citation type="submission" date="2018-08" db="EMBL/GenBank/DDBJ databases">
        <title>Draft genome of Streptococcus sp .nov. Z2.</title>
        <authorList>
            <person name="Tian Z."/>
        </authorList>
    </citation>
    <scope>NUCLEOTIDE SEQUENCE [LARGE SCALE GENOMIC DNA]</scope>
    <source>
        <strain evidence="2 4">Z2</strain>
    </source>
</reference>
<reference evidence="3" key="2">
    <citation type="submission" date="2018-08" db="EMBL/GenBank/DDBJ databases">
        <title>Streptococcus chenjunshii sp. nov., isolated from stools sample of the Tibetan antelope in the Qinghai-Tibet plateau, China.</title>
        <authorList>
            <person name="Tian Z."/>
        </authorList>
    </citation>
    <scope>NUCLEOTIDE SEQUENCE [LARGE SCALE GENOMIC DNA]</scope>
    <source>
        <strain evidence="3">Z15</strain>
    </source>
</reference>
<sequence length="83" mass="9962">MRSVAKTTKPSVSYGWLKLKSSVGRTYSFFSQRLGRVQFKQDRKVLKNHSKKHRSYKRVISGKSCRSFRRFLFYRLNNTLKRL</sequence>
<reference evidence="1" key="3">
    <citation type="journal article" date="2019" name="Int. J. Syst. Evol. Microbiol.">
        <title>Streptococcus chenjunshii sp. nov. isolated from feces of Tibetan antelopes.</title>
        <authorList>
            <person name="Tian Z."/>
            <person name="Lu S."/>
            <person name="Jin D."/>
            <person name="Yang J."/>
            <person name="Pu J."/>
            <person name="Lai X.H."/>
            <person name="Bai X.N."/>
            <person name="Wu X.M."/>
            <person name="Li J."/>
            <person name="Wang S."/>
            <person name="Xu J."/>
        </authorList>
    </citation>
    <scope>NUCLEOTIDE SEQUENCE</scope>
    <source>
        <strain evidence="1">Z15</strain>
    </source>
</reference>
<evidence type="ECO:0000313" key="1">
    <source>
        <dbReference type="EMBL" id="AXQ77977.1"/>
    </source>
</evidence>
<dbReference type="EMBL" id="CP031733">
    <property type="protein sequence ID" value="AXQ77977.1"/>
    <property type="molecule type" value="Genomic_DNA"/>
</dbReference>
<keyword evidence="4" id="KW-1185">Reference proteome</keyword>
<dbReference type="EMBL" id="QVQY01000002">
    <property type="protein sequence ID" value="RFU51779.1"/>
    <property type="molecule type" value="Genomic_DNA"/>
</dbReference>
<dbReference type="KEGG" id="schj:DDV21_002255"/>
<accession>A0A346NAD2</accession>